<protein>
    <submittedName>
        <fullName evidence="3">Putative dehydrogenase</fullName>
    </submittedName>
</protein>
<proteinExistence type="predicted"/>
<name>A0A7W6RQX8_9HYPH</name>
<dbReference type="InterPro" id="IPR000683">
    <property type="entry name" value="Gfo/Idh/MocA-like_OxRdtase_N"/>
</dbReference>
<evidence type="ECO:0000259" key="2">
    <source>
        <dbReference type="Pfam" id="PF22725"/>
    </source>
</evidence>
<dbReference type="SUPFAM" id="SSF51735">
    <property type="entry name" value="NAD(P)-binding Rossmann-fold domains"/>
    <property type="match status" value="1"/>
</dbReference>
<gene>
    <name evidence="3" type="ORF">GGE12_004233</name>
</gene>
<dbReference type="PANTHER" id="PTHR43708:SF3">
    <property type="entry name" value="OXIDOREDUCTASE"/>
    <property type="match status" value="1"/>
</dbReference>
<dbReference type="GO" id="GO:0000166">
    <property type="term" value="F:nucleotide binding"/>
    <property type="evidence" value="ECO:0007669"/>
    <property type="project" value="InterPro"/>
</dbReference>
<dbReference type="Pfam" id="PF01408">
    <property type="entry name" value="GFO_IDH_MocA"/>
    <property type="match status" value="1"/>
</dbReference>
<comment type="caution">
    <text evidence="3">The sequence shown here is derived from an EMBL/GenBank/DDBJ whole genome shotgun (WGS) entry which is preliminary data.</text>
</comment>
<reference evidence="3 4" key="1">
    <citation type="submission" date="2020-08" db="EMBL/GenBank/DDBJ databases">
        <title>Genomic Encyclopedia of Type Strains, Phase IV (KMG-V): Genome sequencing to study the core and pangenomes of soil and plant-associated prokaryotes.</title>
        <authorList>
            <person name="Whitman W."/>
        </authorList>
    </citation>
    <scope>NUCLEOTIDE SEQUENCE [LARGE SCALE GENOMIC DNA]</scope>
    <source>
        <strain evidence="3 4">SEMIA 402</strain>
    </source>
</reference>
<dbReference type="Proteomes" id="UP000533641">
    <property type="component" value="Unassembled WGS sequence"/>
</dbReference>
<evidence type="ECO:0000313" key="3">
    <source>
        <dbReference type="EMBL" id="MBB4276436.1"/>
    </source>
</evidence>
<dbReference type="RefSeq" id="WP_246778605.1">
    <property type="nucleotide sequence ID" value="NZ_JACIGM010000009.1"/>
</dbReference>
<evidence type="ECO:0000313" key="4">
    <source>
        <dbReference type="Proteomes" id="UP000533641"/>
    </source>
</evidence>
<dbReference type="PANTHER" id="PTHR43708">
    <property type="entry name" value="CONSERVED EXPRESSED OXIDOREDUCTASE (EUROFUNG)"/>
    <property type="match status" value="1"/>
</dbReference>
<dbReference type="AlphaFoldDB" id="A0A7W6RQX8"/>
<sequence>MSDMRHGHTRLPYCFEMIFSFGTVHAWSCREDSTLPSRRDDRRGQAGTKEATGAWKWALLEGCKILGLAQEHAAADFLEEKFTMEKSMTFDGGNLRSAPLGRRLRLGFVGGGKGGLVGQWHFAGARLSNHWEVVAGALSSDSHNAHASAAEWMIAPDRSYSDWNAMALAEAERDDGIEAVSIVTPNWTHHRIATAFLKAGVDVILDKPMTTTVSDAQELVALQRATGRLVVMTYPYAHHAMVRQAKHMIRNGAVGTVRQVHVEYAQEWATSPFSDPAKGDIWRQDPEKVGRTSATGDIGTHAYHLLHTITGQDIACVRAEFHICGAPKRMEDTAYINFRLENGAPGILWVTQAAPGQYCGLRIRVWGDKGGLDWDQEKPEVLRYVPLGEQEQIFVRGHGNGTLPEAERLIHLPRGHGEALVDAWANLYAEAGVAIAARRAEYDLPEGSVELSGVEDGLKGMLFIEACADSHETGGSWVSIKQ</sequence>
<dbReference type="SUPFAM" id="SSF55347">
    <property type="entry name" value="Glyceraldehyde-3-phosphate dehydrogenase-like, C-terminal domain"/>
    <property type="match status" value="1"/>
</dbReference>
<evidence type="ECO:0000259" key="1">
    <source>
        <dbReference type="Pfam" id="PF01408"/>
    </source>
</evidence>
<dbReference type="InterPro" id="IPR051317">
    <property type="entry name" value="Gfo/Idh/MocA_oxidoreduct"/>
</dbReference>
<accession>A0A7W6RQX8</accession>
<dbReference type="Gene3D" id="3.30.360.10">
    <property type="entry name" value="Dihydrodipicolinate Reductase, domain 2"/>
    <property type="match status" value="1"/>
</dbReference>
<dbReference type="InterPro" id="IPR055170">
    <property type="entry name" value="GFO_IDH_MocA-like_dom"/>
</dbReference>
<dbReference type="Pfam" id="PF22725">
    <property type="entry name" value="GFO_IDH_MocA_C3"/>
    <property type="match status" value="1"/>
</dbReference>
<feature type="domain" description="GFO/IDH/MocA-like oxidoreductase" evidence="2">
    <location>
        <begin position="242"/>
        <end position="372"/>
    </location>
</feature>
<organism evidence="3 4">
    <name type="scientific">Rhizobium mongolense</name>
    <dbReference type="NCBI Taxonomy" id="57676"/>
    <lineage>
        <taxon>Bacteria</taxon>
        <taxon>Pseudomonadati</taxon>
        <taxon>Pseudomonadota</taxon>
        <taxon>Alphaproteobacteria</taxon>
        <taxon>Hyphomicrobiales</taxon>
        <taxon>Rhizobiaceae</taxon>
        <taxon>Rhizobium/Agrobacterium group</taxon>
        <taxon>Rhizobium</taxon>
    </lineage>
</organism>
<feature type="domain" description="Gfo/Idh/MocA-like oxidoreductase N-terminal" evidence="1">
    <location>
        <begin position="105"/>
        <end position="233"/>
    </location>
</feature>
<dbReference type="InterPro" id="IPR036291">
    <property type="entry name" value="NAD(P)-bd_dom_sf"/>
</dbReference>
<dbReference type="EMBL" id="JACIGM010000009">
    <property type="protein sequence ID" value="MBB4276436.1"/>
    <property type="molecule type" value="Genomic_DNA"/>
</dbReference>
<dbReference type="Gene3D" id="3.40.50.720">
    <property type="entry name" value="NAD(P)-binding Rossmann-like Domain"/>
    <property type="match status" value="1"/>
</dbReference>